<evidence type="ECO:0000313" key="1">
    <source>
        <dbReference type="EMBL" id="MFC4957005.1"/>
    </source>
</evidence>
<accession>A0ABV9UKN9</accession>
<keyword evidence="2" id="KW-1185">Reference proteome</keyword>
<evidence type="ECO:0000313" key="2">
    <source>
        <dbReference type="Proteomes" id="UP001595834"/>
    </source>
</evidence>
<proteinExistence type="predicted"/>
<protein>
    <submittedName>
        <fullName evidence="1">Uncharacterized protein</fullName>
    </submittedName>
</protein>
<gene>
    <name evidence="1" type="ORF">ACFPFX_11965</name>
</gene>
<reference evidence="2" key="1">
    <citation type="journal article" date="2019" name="Int. J. Syst. Evol. Microbiol.">
        <title>The Global Catalogue of Microorganisms (GCM) 10K type strain sequencing project: providing services to taxonomists for standard genome sequencing and annotation.</title>
        <authorList>
            <consortium name="The Broad Institute Genomics Platform"/>
            <consortium name="The Broad Institute Genome Sequencing Center for Infectious Disease"/>
            <person name="Wu L."/>
            <person name="Ma J."/>
        </authorList>
    </citation>
    <scope>NUCLEOTIDE SEQUENCE [LARGE SCALE GENOMIC DNA]</scope>
    <source>
        <strain evidence="2">CCM 7224</strain>
    </source>
</reference>
<dbReference type="RefSeq" id="WP_344380842.1">
    <property type="nucleotide sequence ID" value="NZ_BAAASQ010000056.1"/>
</dbReference>
<sequence>MTVEPIREAYSFVCLHCGHAWEGSYEIQHAIDANGTPRTDYYVRGVKQPSPLTQNTCRICHRTTIRILRPGRVASARPVLD</sequence>
<comment type="caution">
    <text evidence="1">The sequence shown here is derived from an EMBL/GenBank/DDBJ whole genome shotgun (WGS) entry which is preliminary data.</text>
</comment>
<organism evidence="1 2">
    <name type="scientific">Streptomyces mauvecolor</name>
    <dbReference type="NCBI Taxonomy" id="58345"/>
    <lineage>
        <taxon>Bacteria</taxon>
        <taxon>Bacillati</taxon>
        <taxon>Actinomycetota</taxon>
        <taxon>Actinomycetes</taxon>
        <taxon>Kitasatosporales</taxon>
        <taxon>Streptomycetaceae</taxon>
        <taxon>Streptomyces</taxon>
    </lineage>
</organism>
<name>A0ABV9UKN9_9ACTN</name>
<dbReference type="EMBL" id="JBHSIZ010000012">
    <property type="protein sequence ID" value="MFC4957005.1"/>
    <property type="molecule type" value="Genomic_DNA"/>
</dbReference>
<dbReference type="Proteomes" id="UP001595834">
    <property type="component" value="Unassembled WGS sequence"/>
</dbReference>